<evidence type="ECO:0000256" key="5">
    <source>
        <dbReference type="ARBA" id="ARBA00022722"/>
    </source>
</evidence>
<dbReference type="GO" id="GO:0006397">
    <property type="term" value="P:mRNA processing"/>
    <property type="evidence" value="ECO:0007669"/>
    <property type="project" value="UniProtKB-UniRule"/>
</dbReference>
<comment type="similarity">
    <text evidence="2">Belongs to the ribonuclease III family.</text>
</comment>
<dbReference type="Pfam" id="PF14622">
    <property type="entry name" value="Ribonucleas_3_3"/>
    <property type="match status" value="1"/>
</dbReference>
<keyword evidence="7 9" id="KW-0378">Hydrolase</keyword>
<dbReference type="PROSITE" id="PS50142">
    <property type="entry name" value="RNASE_3_2"/>
    <property type="match status" value="1"/>
</dbReference>
<keyword evidence="9" id="KW-0963">Cytoplasm</keyword>
<dbReference type="CDD" id="cd00593">
    <property type="entry name" value="RIBOc"/>
    <property type="match status" value="1"/>
</dbReference>
<accession>A0A7C4QN54</accession>
<keyword evidence="6 9" id="KW-0255">Endonuclease</keyword>
<dbReference type="AlphaFoldDB" id="A0A7C4QN54"/>
<dbReference type="InterPro" id="IPR036389">
    <property type="entry name" value="RNase_III_sf"/>
</dbReference>
<dbReference type="GO" id="GO:0019843">
    <property type="term" value="F:rRNA binding"/>
    <property type="evidence" value="ECO:0007669"/>
    <property type="project" value="UniProtKB-KW"/>
</dbReference>
<keyword evidence="9" id="KW-0819">tRNA processing</keyword>
<comment type="caution">
    <text evidence="9">Lacks conserved residue(s) required for the propagation of feature annotation.</text>
</comment>
<dbReference type="GO" id="GO:0046872">
    <property type="term" value="F:metal ion binding"/>
    <property type="evidence" value="ECO:0007669"/>
    <property type="project" value="UniProtKB-KW"/>
</dbReference>
<evidence type="ECO:0000256" key="7">
    <source>
        <dbReference type="ARBA" id="ARBA00022801"/>
    </source>
</evidence>
<dbReference type="SMART" id="SM00358">
    <property type="entry name" value="DSRM"/>
    <property type="match status" value="1"/>
</dbReference>
<evidence type="ECO:0000256" key="4">
    <source>
        <dbReference type="ARBA" id="ARBA00022664"/>
    </source>
</evidence>
<evidence type="ECO:0000256" key="9">
    <source>
        <dbReference type="HAMAP-Rule" id="MF_00104"/>
    </source>
</evidence>
<name>A0A7C4QN54_9PLAN</name>
<evidence type="ECO:0000256" key="2">
    <source>
        <dbReference type="ARBA" id="ARBA00010183"/>
    </source>
</evidence>
<dbReference type="GO" id="GO:0006364">
    <property type="term" value="P:rRNA processing"/>
    <property type="evidence" value="ECO:0007669"/>
    <property type="project" value="UniProtKB-UniRule"/>
</dbReference>
<dbReference type="Gene3D" id="1.10.1520.10">
    <property type="entry name" value="Ribonuclease III domain"/>
    <property type="match status" value="1"/>
</dbReference>
<feature type="binding site" evidence="9">
    <location>
        <position position="127"/>
    </location>
    <ligand>
        <name>Mg(2+)</name>
        <dbReference type="ChEBI" id="CHEBI:18420"/>
    </ligand>
</feature>
<reference evidence="12" key="1">
    <citation type="journal article" date="2020" name="mSystems">
        <title>Genome- and Community-Level Interaction Insights into Carbon Utilization and Element Cycling Functions of Hydrothermarchaeota in Hydrothermal Sediment.</title>
        <authorList>
            <person name="Zhou Z."/>
            <person name="Liu Y."/>
            <person name="Xu W."/>
            <person name="Pan J."/>
            <person name="Luo Z.H."/>
            <person name="Li M."/>
        </authorList>
    </citation>
    <scope>NUCLEOTIDE SEQUENCE [LARGE SCALE GENOMIC DNA]</scope>
    <source>
        <strain evidence="12">SpSt-508</strain>
    </source>
</reference>
<feature type="binding site" evidence="9">
    <location>
        <position position="52"/>
    </location>
    <ligand>
        <name>Mg(2+)</name>
        <dbReference type="ChEBI" id="CHEBI:18420"/>
    </ligand>
</feature>
<gene>
    <name evidence="9 12" type="primary">rnc</name>
    <name evidence="12" type="ORF">ENS64_05705</name>
</gene>
<dbReference type="FunFam" id="1.10.1520.10:FF:000001">
    <property type="entry name" value="Ribonuclease 3"/>
    <property type="match status" value="1"/>
</dbReference>
<keyword evidence="8 9" id="KW-0694">RNA-binding</keyword>
<dbReference type="Gene3D" id="3.30.160.20">
    <property type="match status" value="1"/>
</dbReference>
<sequence>MSTPPDAIDLQEHLAACEALIGYEFHDRNLLLRCLTHASVARTRLESNERLEFLGDAILGAVVCELLFHRFPEETEGELTRIKSIVVSRHTCARISEEAGLGKFLILGKGLAMGDNVPTSVLAAVFESLVAGVYLDGGMDAARRFIRQWLDAEIDRILETSHGKNYKSLLQQIAQKTLGATPVYLLRDEKGPDHAKCFKVAAMVGAETYAAAWGPSKKEAEQRAAENAWHQLQGLPAPFQVD</sequence>
<keyword evidence="9" id="KW-0699">rRNA-binding</keyword>
<dbReference type="SMART" id="SM00535">
    <property type="entry name" value="RIBOc"/>
    <property type="match status" value="1"/>
</dbReference>
<dbReference type="InterPro" id="IPR014720">
    <property type="entry name" value="dsRBD_dom"/>
</dbReference>
<organism evidence="12">
    <name type="scientific">Schlesneria paludicola</name>
    <dbReference type="NCBI Taxonomy" id="360056"/>
    <lineage>
        <taxon>Bacteria</taxon>
        <taxon>Pseudomonadati</taxon>
        <taxon>Planctomycetota</taxon>
        <taxon>Planctomycetia</taxon>
        <taxon>Planctomycetales</taxon>
        <taxon>Planctomycetaceae</taxon>
        <taxon>Schlesneria</taxon>
    </lineage>
</organism>
<keyword evidence="3 9" id="KW-0698">rRNA processing</keyword>
<keyword evidence="5 9" id="KW-0540">Nuclease</keyword>
<evidence type="ECO:0000256" key="3">
    <source>
        <dbReference type="ARBA" id="ARBA00022552"/>
    </source>
</evidence>
<dbReference type="GO" id="GO:0010468">
    <property type="term" value="P:regulation of gene expression"/>
    <property type="evidence" value="ECO:0007669"/>
    <property type="project" value="TreeGrafter"/>
</dbReference>
<dbReference type="NCBIfam" id="TIGR02191">
    <property type="entry name" value="RNaseIII"/>
    <property type="match status" value="1"/>
</dbReference>
<keyword evidence="4 9" id="KW-0507">mRNA processing</keyword>
<dbReference type="SUPFAM" id="SSF54768">
    <property type="entry name" value="dsRNA-binding domain-like"/>
    <property type="match status" value="1"/>
</dbReference>
<dbReference type="PANTHER" id="PTHR11207">
    <property type="entry name" value="RIBONUCLEASE III"/>
    <property type="match status" value="1"/>
</dbReference>
<comment type="catalytic activity">
    <reaction evidence="1 9">
        <text>Endonucleolytic cleavage to 5'-phosphomonoester.</text>
        <dbReference type="EC" id="3.1.26.3"/>
    </reaction>
</comment>
<evidence type="ECO:0000259" key="10">
    <source>
        <dbReference type="PROSITE" id="PS50137"/>
    </source>
</evidence>
<dbReference type="Pfam" id="PF00035">
    <property type="entry name" value="dsrm"/>
    <property type="match status" value="1"/>
</dbReference>
<dbReference type="InterPro" id="IPR011907">
    <property type="entry name" value="RNase_III"/>
</dbReference>
<feature type="domain" description="RNase III" evidence="11">
    <location>
        <begin position="14"/>
        <end position="138"/>
    </location>
</feature>
<proteinExistence type="inferred from homology"/>
<feature type="domain" description="DRBM" evidence="10">
    <location>
        <begin position="165"/>
        <end position="234"/>
    </location>
</feature>
<evidence type="ECO:0000256" key="8">
    <source>
        <dbReference type="ARBA" id="ARBA00022884"/>
    </source>
</evidence>
<dbReference type="EMBL" id="DSVQ01000012">
    <property type="protein sequence ID" value="HGT38744.1"/>
    <property type="molecule type" value="Genomic_DNA"/>
</dbReference>
<dbReference type="EC" id="3.1.26.3" evidence="9"/>
<dbReference type="GO" id="GO:0005737">
    <property type="term" value="C:cytoplasm"/>
    <property type="evidence" value="ECO:0007669"/>
    <property type="project" value="UniProtKB-SubCell"/>
</dbReference>
<dbReference type="PROSITE" id="PS00517">
    <property type="entry name" value="RNASE_3_1"/>
    <property type="match status" value="1"/>
</dbReference>
<comment type="function">
    <text evidence="9">Digests double-stranded RNA. Involved in the processing of primary rRNA transcript to yield the immediate precursors to the large and small rRNAs (23S and 16S). Processes some mRNAs, and tRNAs when they are encoded in the rRNA operon. Processes pre-crRNA and tracrRNA of type II CRISPR loci if present in the organism.</text>
</comment>
<dbReference type="CDD" id="cd10845">
    <property type="entry name" value="DSRM_RNAse_III_family"/>
    <property type="match status" value="1"/>
</dbReference>
<dbReference type="HAMAP" id="MF_00104">
    <property type="entry name" value="RNase_III"/>
    <property type="match status" value="1"/>
</dbReference>
<keyword evidence="9" id="KW-0479">Metal-binding</keyword>
<evidence type="ECO:0000313" key="12">
    <source>
        <dbReference type="EMBL" id="HGT38744.1"/>
    </source>
</evidence>
<dbReference type="InterPro" id="IPR000999">
    <property type="entry name" value="RNase_III_dom"/>
</dbReference>
<comment type="cofactor">
    <cofactor evidence="9">
        <name>Mg(2+)</name>
        <dbReference type="ChEBI" id="CHEBI:18420"/>
    </cofactor>
</comment>
<feature type="active site" evidence="9">
    <location>
        <position position="56"/>
    </location>
</feature>
<dbReference type="GO" id="GO:0003725">
    <property type="term" value="F:double-stranded RNA binding"/>
    <property type="evidence" value="ECO:0007669"/>
    <property type="project" value="TreeGrafter"/>
</dbReference>
<comment type="subcellular location">
    <subcellularLocation>
        <location evidence="9">Cytoplasm</location>
    </subcellularLocation>
</comment>
<evidence type="ECO:0000259" key="11">
    <source>
        <dbReference type="PROSITE" id="PS50142"/>
    </source>
</evidence>
<keyword evidence="9" id="KW-0460">Magnesium</keyword>
<dbReference type="GO" id="GO:0008033">
    <property type="term" value="P:tRNA processing"/>
    <property type="evidence" value="ECO:0007669"/>
    <property type="project" value="UniProtKB-KW"/>
</dbReference>
<comment type="caution">
    <text evidence="12">The sequence shown here is derived from an EMBL/GenBank/DDBJ whole genome shotgun (WGS) entry which is preliminary data.</text>
</comment>
<dbReference type="PROSITE" id="PS50137">
    <property type="entry name" value="DS_RBD"/>
    <property type="match status" value="1"/>
</dbReference>
<dbReference type="SUPFAM" id="SSF69065">
    <property type="entry name" value="RNase III domain-like"/>
    <property type="match status" value="1"/>
</dbReference>
<comment type="subunit">
    <text evidence="9">Homodimer.</text>
</comment>
<evidence type="ECO:0000256" key="1">
    <source>
        <dbReference type="ARBA" id="ARBA00000109"/>
    </source>
</evidence>
<feature type="active site" evidence="9">
    <location>
        <position position="127"/>
    </location>
</feature>
<evidence type="ECO:0000256" key="6">
    <source>
        <dbReference type="ARBA" id="ARBA00022759"/>
    </source>
</evidence>
<dbReference type="GO" id="GO:0004525">
    <property type="term" value="F:ribonuclease III activity"/>
    <property type="evidence" value="ECO:0007669"/>
    <property type="project" value="UniProtKB-UniRule"/>
</dbReference>
<dbReference type="PANTHER" id="PTHR11207:SF0">
    <property type="entry name" value="RIBONUCLEASE 3"/>
    <property type="match status" value="1"/>
</dbReference>
<protein>
    <recommendedName>
        <fullName evidence="9">Ribonuclease 3</fullName>
        <ecNumber evidence="9">3.1.26.3</ecNumber>
    </recommendedName>
    <alternativeName>
        <fullName evidence="9">Ribonuclease III</fullName>
        <shortName evidence="9">RNase III</shortName>
    </alternativeName>
</protein>